<organism evidence="1 2">
    <name type="scientific">Liquorilactobacillus satsumensis DSM 16230 = JCM 12392</name>
    <dbReference type="NCBI Taxonomy" id="1423801"/>
    <lineage>
        <taxon>Bacteria</taxon>
        <taxon>Bacillati</taxon>
        <taxon>Bacillota</taxon>
        <taxon>Bacilli</taxon>
        <taxon>Lactobacillales</taxon>
        <taxon>Lactobacillaceae</taxon>
        <taxon>Liquorilactobacillus</taxon>
    </lineage>
</organism>
<dbReference type="Proteomes" id="UP000051166">
    <property type="component" value="Unassembled WGS sequence"/>
</dbReference>
<evidence type="ECO:0008006" key="3">
    <source>
        <dbReference type="Google" id="ProtNLM"/>
    </source>
</evidence>
<dbReference type="GeneID" id="98308011"/>
<keyword evidence="2" id="KW-1185">Reference proteome</keyword>
<sequence length="75" mass="8166">MKQLDLVFNVAGTKTKSHFRLNYANTALDKETVQKAMDDLSALSIFVNKDGASLYGTPVSAKYVESVETPIIEAA</sequence>
<evidence type="ECO:0000313" key="1">
    <source>
        <dbReference type="EMBL" id="KRL98770.1"/>
    </source>
</evidence>
<dbReference type="OrthoDB" id="2323347at2"/>
<protein>
    <recommendedName>
        <fullName evidence="3">DUF2922 domain-containing protein</fullName>
    </recommendedName>
</protein>
<reference evidence="1 2" key="1">
    <citation type="journal article" date="2015" name="Genome Announc.">
        <title>Expanding the biotechnology potential of lactobacilli through comparative genomics of 213 strains and associated genera.</title>
        <authorList>
            <person name="Sun Z."/>
            <person name="Harris H.M."/>
            <person name="McCann A."/>
            <person name="Guo C."/>
            <person name="Argimon S."/>
            <person name="Zhang W."/>
            <person name="Yang X."/>
            <person name="Jeffery I.B."/>
            <person name="Cooney J.C."/>
            <person name="Kagawa T.F."/>
            <person name="Liu W."/>
            <person name="Song Y."/>
            <person name="Salvetti E."/>
            <person name="Wrobel A."/>
            <person name="Rasinkangas P."/>
            <person name="Parkhill J."/>
            <person name="Rea M.C."/>
            <person name="O'Sullivan O."/>
            <person name="Ritari J."/>
            <person name="Douillard F.P."/>
            <person name="Paul Ross R."/>
            <person name="Yang R."/>
            <person name="Briner A.E."/>
            <person name="Felis G.E."/>
            <person name="de Vos W.M."/>
            <person name="Barrangou R."/>
            <person name="Klaenhammer T.R."/>
            <person name="Caufield P.W."/>
            <person name="Cui Y."/>
            <person name="Zhang H."/>
            <person name="O'Toole P.W."/>
        </authorList>
    </citation>
    <scope>NUCLEOTIDE SEQUENCE [LARGE SCALE GENOMIC DNA]</scope>
    <source>
        <strain evidence="1 2">DSM 16230</strain>
    </source>
</reference>
<dbReference type="STRING" id="1423801.FD50_GL000581"/>
<comment type="caution">
    <text evidence="1">The sequence shown here is derived from an EMBL/GenBank/DDBJ whole genome shotgun (WGS) entry which is preliminary data.</text>
</comment>
<dbReference type="EMBL" id="AZFQ01000036">
    <property type="protein sequence ID" value="KRL98770.1"/>
    <property type="molecule type" value="Genomic_DNA"/>
</dbReference>
<accession>A0A0R1V6R5</accession>
<dbReference type="AlphaFoldDB" id="A0A0R1V6R5"/>
<proteinExistence type="predicted"/>
<dbReference type="Pfam" id="PF11148">
    <property type="entry name" value="DUF2922"/>
    <property type="match status" value="1"/>
</dbReference>
<gene>
    <name evidence="1" type="ORF">FD50_GL000581</name>
</gene>
<dbReference type="PATRIC" id="fig|1423801.4.peg.590"/>
<name>A0A0R1V6R5_9LACO</name>
<evidence type="ECO:0000313" key="2">
    <source>
        <dbReference type="Proteomes" id="UP000051166"/>
    </source>
</evidence>
<dbReference type="RefSeq" id="WP_054758007.1">
    <property type="nucleotide sequence ID" value="NZ_AZFQ01000036.1"/>
</dbReference>
<dbReference type="InterPro" id="IPR021321">
    <property type="entry name" value="DUF2922"/>
</dbReference>